<feature type="domain" description="Asn/Gln amidotransferase" evidence="8">
    <location>
        <begin position="381"/>
        <end position="532"/>
    </location>
</feature>
<evidence type="ECO:0000313" key="9">
    <source>
        <dbReference type="Proteomes" id="UP000694844"/>
    </source>
</evidence>
<dbReference type="InterPro" id="IPR006075">
    <property type="entry name" value="Asn/Gln-tRNA_Trfase_suB/E_cat"/>
</dbReference>
<dbReference type="GO" id="GO:0030956">
    <property type="term" value="C:glutamyl-tRNA(Gln) amidotransferase complex"/>
    <property type="evidence" value="ECO:0007669"/>
    <property type="project" value="UniProtKB-UniRule"/>
</dbReference>
<dbReference type="GO" id="GO:0050567">
    <property type="term" value="F:glutaminyl-tRNA synthase (glutamine-hydrolyzing) activity"/>
    <property type="evidence" value="ECO:0007669"/>
    <property type="project" value="UniProtKB-UniRule"/>
</dbReference>
<dbReference type="InterPro" id="IPR017959">
    <property type="entry name" value="Asn/Gln-tRNA_amidoTrfase_suB/E"/>
</dbReference>
<dbReference type="SUPFAM" id="SSF89095">
    <property type="entry name" value="GatB/YqeY motif"/>
    <property type="match status" value="1"/>
</dbReference>
<dbReference type="PANTHER" id="PTHR11659">
    <property type="entry name" value="GLUTAMYL-TRNA GLN AMIDOTRANSFERASE SUBUNIT B MITOCHONDRIAL AND PROKARYOTIC PET112-RELATED"/>
    <property type="match status" value="1"/>
</dbReference>
<evidence type="ECO:0000256" key="5">
    <source>
        <dbReference type="ARBA" id="ARBA00022917"/>
    </source>
</evidence>
<dbReference type="RefSeq" id="XP_022327979.1">
    <property type="nucleotide sequence ID" value="XM_022472271.1"/>
</dbReference>
<dbReference type="Proteomes" id="UP000694844">
    <property type="component" value="Chromosome 3"/>
</dbReference>
<dbReference type="InterPro" id="IPR017958">
    <property type="entry name" value="Gln-tRNA_amidoTrfase_suB_CS"/>
</dbReference>
<dbReference type="PROSITE" id="PS01234">
    <property type="entry name" value="GATB"/>
    <property type="match status" value="1"/>
</dbReference>
<dbReference type="SMART" id="SM00845">
    <property type="entry name" value="GatB_Yqey"/>
    <property type="match status" value="1"/>
</dbReference>
<dbReference type="InterPro" id="IPR023168">
    <property type="entry name" value="GatB_Yqey_C_2"/>
</dbReference>
<keyword evidence="2 7" id="KW-0436">Ligase</keyword>
<comment type="similarity">
    <text evidence="1 7">Belongs to the GatB/GatE family. GatB subfamily.</text>
</comment>
<evidence type="ECO:0000256" key="1">
    <source>
        <dbReference type="ARBA" id="ARBA00005306"/>
    </source>
</evidence>
<comment type="subcellular location">
    <subcellularLocation>
        <location evidence="7">Mitochondrion</location>
    </subcellularLocation>
</comment>
<dbReference type="GO" id="GO:0005739">
    <property type="term" value="C:mitochondrion"/>
    <property type="evidence" value="ECO:0007669"/>
    <property type="project" value="UniProtKB-SubCell"/>
</dbReference>
<name>A0A8B8DK51_CRAVI</name>
<evidence type="ECO:0000256" key="2">
    <source>
        <dbReference type="ARBA" id="ARBA00022598"/>
    </source>
</evidence>
<evidence type="ECO:0000256" key="6">
    <source>
        <dbReference type="ARBA" id="ARBA00047913"/>
    </source>
</evidence>
<dbReference type="InterPro" id="IPR014746">
    <property type="entry name" value="Gln_synth/guanido_kin_cat_dom"/>
</dbReference>
<keyword evidence="7" id="KW-0496">Mitochondrion</keyword>
<keyword evidence="4 7" id="KW-0067">ATP-binding</keyword>
<evidence type="ECO:0000259" key="8">
    <source>
        <dbReference type="SMART" id="SM00845"/>
    </source>
</evidence>
<dbReference type="SUPFAM" id="SSF55931">
    <property type="entry name" value="Glutamine synthetase/guanido kinase"/>
    <property type="match status" value="1"/>
</dbReference>
<evidence type="ECO:0000256" key="4">
    <source>
        <dbReference type="ARBA" id="ARBA00022840"/>
    </source>
</evidence>
<dbReference type="PANTHER" id="PTHR11659:SF0">
    <property type="entry name" value="GLUTAMYL-TRNA(GLN) AMIDOTRANSFERASE SUBUNIT B, MITOCHONDRIAL"/>
    <property type="match status" value="1"/>
</dbReference>
<dbReference type="NCBIfam" id="TIGR00133">
    <property type="entry name" value="gatB"/>
    <property type="match status" value="1"/>
</dbReference>
<dbReference type="InterPro" id="IPR003789">
    <property type="entry name" value="Asn/Gln_tRNA_amidoTrase-B-like"/>
</dbReference>
<sequence length="540" mass="61166">MAASMKVCRIRSCAVYSRIKSNSNHSHLYKQCRHNSTQENLKGVIGLEIHAQINTKSKLFSASPTAFGAPTNTQVSIFDAALPGTLPVLNGECVRAGVKTAIALNSKINKVSKFDRKHYFYADLPQGYQITQQRQPLGVGGEVEYILIDDNNRYVLKTARITQLQLEQDSGRSVHDEEAGQSLIDLNRAGIGLMEIVTEPDFENGIDCSSFVREVQLMMRQLQVCLGSFREGGLRVDANISVHSPDQPLGVRSEVKNLGSLKDLRNAVDYEIERQKKLIRNGGTVINETRTFDSESRKTIPMRDKERMQDYRFMPEPNLPPLHLLDSSTAIHTKQTNMVNIDEEIQKMPPLPRDVRNYLLNNCMLSLRNVYILANEDKGVEFFKAVMKFSKSPPNLIGNFIVNDLLGVYNTKEAKIRRSPISPDIVAEIVDIRESGYSSPTHCCRLVEMYLNQSMTDRPRTVVDNNGWRLIRDVETLKPVCVRILEANPRLVKKYCAGKEEKSLNSLMMKGLNETQKKAHPAKMKELFIDLLEKEKLKQR</sequence>
<dbReference type="GO" id="GO:0005524">
    <property type="term" value="F:ATP binding"/>
    <property type="evidence" value="ECO:0007669"/>
    <property type="project" value="UniProtKB-KW"/>
</dbReference>
<dbReference type="InterPro" id="IPR018027">
    <property type="entry name" value="Asn/Gln_amidotransferase"/>
</dbReference>
<evidence type="ECO:0000256" key="7">
    <source>
        <dbReference type="HAMAP-Rule" id="MF_03147"/>
    </source>
</evidence>
<dbReference type="HAMAP" id="MF_00121">
    <property type="entry name" value="GatB"/>
    <property type="match status" value="1"/>
</dbReference>
<protein>
    <recommendedName>
        <fullName evidence="7">Glutamyl-tRNA(Gln) amidotransferase subunit B, mitochondrial</fullName>
        <shortName evidence="7">Glu-AdT subunit B</shortName>
        <ecNumber evidence="7">6.3.5.-</ecNumber>
    </recommendedName>
</protein>
<dbReference type="InterPro" id="IPR004413">
    <property type="entry name" value="GatB"/>
</dbReference>
<dbReference type="OrthoDB" id="1722066at2759"/>
<proteinExistence type="inferred from homology"/>
<reference evidence="10" key="1">
    <citation type="submission" date="2025-08" db="UniProtKB">
        <authorList>
            <consortium name="RefSeq"/>
        </authorList>
    </citation>
    <scope>IDENTIFICATION</scope>
    <source>
        <tissue evidence="10">Whole sample</tissue>
    </source>
</reference>
<dbReference type="GO" id="GO:0070681">
    <property type="term" value="P:glutaminyl-tRNAGln biosynthesis via transamidation"/>
    <property type="evidence" value="ECO:0007669"/>
    <property type="project" value="UniProtKB-UniRule"/>
</dbReference>
<dbReference type="GeneID" id="111127195"/>
<dbReference type="NCBIfam" id="NF004012">
    <property type="entry name" value="PRK05477.1-2"/>
    <property type="match status" value="1"/>
</dbReference>
<comment type="subunit">
    <text evidence="7">Subunit of the heterotrimeric GatCAB amidotransferase (AdT) complex, composed of A, B and C subunits.</text>
</comment>
<dbReference type="Pfam" id="PF02637">
    <property type="entry name" value="GatB_Yqey"/>
    <property type="match status" value="1"/>
</dbReference>
<dbReference type="AlphaFoldDB" id="A0A8B8DK51"/>
<evidence type="ECO:0000313" key="10">
    <source>
        <dbReference type="RefSeq" id="XP_022327979.1"/>
    </source>
</evidence>
<comment type="catalytic activity">
    <reaction evidence="6 7">
        <text>L-glutamyl-tRNA(Gln) + L-glutamine + ATP + H2O = L-glutaminyl-tRNA(Gln) + L-glutamate + ADP + phosphate + H(+)</text>
        <dbReference type="Rhea" id="RHEA:17521"/>
        <dbReference type="Rhea" id="RHEA-COMP:9681"/>
        <dbReference type="Rhea" id="RHEA-COMP:9684"/>
        <dbReference type="ChEBI" id="CHEBI:15377"/>
        <dbReference type="ChEBI" id="CHEBI:15378"/>
        <dbReference type="ChEBI" id="CHEBI:29985"/>
        <dbReference type="ChEBI" id="CHEBI:30616"/>
        <dbReference type="ChEBI" id="CHEBI:43474"/>
        <dbReference type="ChEBI" id="CHEBI:58359"/>
        <dbReference type="ChEBI" id="CHEBI:78520"/>
        <dbReference type="ChEBI" id="CHEBI:78521"/>
        <dbReference type="ChEBI" id="CHEBI:456216"/>
    </reaction>
</comment>
<keyword evidence="3 7" id="KW-0547">Nucleotide-binding</keyword>
<comment type="function">
    <text evidence="7">Allows the formation of correctly charged Gln-tRNA(Gln) through the transamidation of misacylated Glu-tRNA(Gln) in the mitochondria. The reaction takes place in the presence of glutamine and ATP through an activated gamma-phospho-Glu-tRNA(Gln).</text>
</comment>
<organism evidence="9 10">
    <name type="scientific">Crassostrea virginica</name>
    <name type="common">Eastern oyster</name>
    <dbReference type="NCBI Taxonomy" id="6565"/>
    <lineage>
        <taxon>Eukaryota</taxon>
        <taxon>Metazoa</taxon>
        <taxon>Spiralia</taxon>
        <taxon>Lophotrochozoa</taxon>
        <taxon>Mollusca</taxon>
        <taxon>Bivalvia</taxon>
        <taxon>Autobranchia</taxon>
        <taxon>Pteriomorphia</taxon>
        <taxon>Ostreida</taxon>
        <taxon>Ostreoidea</taxon>
        <taxon>Ostreidae</taxon>
        <taxon>Crassostrea</taxon>
    </lineage>
</organism>
<accession>A0A8B8DK51</accession>
<gene>
    <name evidence="10" type="primary">LOC111127195</name>
</gene>
<dbReference type="Pfam" id="PF02934">
    <property type="entry name" value="GatB_N"/>
    <property type="match status" value="1"/>
</dbReference>
<evidence type="ECO:0000256" key="3">
    <source>
        <dbReference type="ARBA" id="ARBA00022741"/>
    </source>
</evidence>
<dbReference type="Gene3D" id="1.10.10.410">
    <property type="match status" value="1"/>
</dbReference>
<keyword evidence="5 7" id="KW-0648">Protein biosynthesis</keyword>
<dbReference type="EC" id="6.3.5.-" evidence="7"/>
<dbReference type="KEGG" id="cvn:111127195"/>
<dbReference type="GO" id="GO:0032543">
    <property type="term" value="P:mitochondrial translation"/>
    <property type="evidence" value="ECO:0007669"/>
    <property type="project" value="UniProtKB-UniRule"/>
</dbReference>
<keyword evidence="9" id="KW-1185">Reference proteome</keyword>